<dbReference type="InterPro" id="IPR013199">
    <property type="entry name" value="HTH_Mga_DNA-bd_dom"/>
</dbReference>
<dbReference type="InterPro" id="IPR007737">
    <property type="entry name" value="Mga_HTH"/>
</dbReference>
<sequence length="493" mass="58468">MNIKVQSNIQRKMKLLELLASEKRWFKTDEITERIGYSNKTIHSDISFIHDFLPKHWHLEAKKGKGVQLHVPPASSIDEVNSFLFQQSYVFKALHELLDQKGTTVLNLADKLYVSTTSILPILKSVEIYLRKFNLQLNKRPLAIVGDEVQIIMLCYELHLEVYGYYEWPFQDYPESYFFNFIHNIEKALNHTLSLNSRKEICYFTTVLLKRKKQKNSIKLQEKFVSQYVNSSHYHKMASVYEGFKKEHHISWNTEEKVLLTMAIKCAKYILPDIEKEKEDILQHVEKEDIPIYNAIKNFIFTLETKLNRDLMHDEDLIFELMMYFRRKVYQLHFLSMFQRMEQHTSTYIEQKYSATFLTIQAVYTEWVKKYNITHSVPDVEVARVTMYIEASHLRQMYKSKKALLICGEGDSWGKYIAALLFHRFGNKLEIVNDYTFQLDDKEHIDSDIDFIISTIPLNINYLPIVRIEHIPTERDFMEVQSLIESDTNTPSF</sequence>
<dbReference type="GO" id="GO:0006355">
    <property type="term" value="P:regulation of DNA-templated transcription"/>
    <property type="evidence" value="ECO:0007669"/>
    <property type="project" value="InterPro"/>
</dbReference>
<dbReference type="InterPro" id="IPR011608">
    <property type="entry name" value="PRD"/>
</dbReference>
<dbReference type="RefSeq" id="WP_098069657.1">
    <property type="nucleotide sequence ID" value="NZ_JBALMW010000568.1"/>
</dbReference>
<dbReference type="EMBL" id="NVOI01000046">
    <property type="protein sequence ID" value="PGG92171.1"/>
    <property type="molecule type" value="Genomic_DNA"/>
</dbReference>
<evidence type="ECO:0000256" key="1">
    <source>
        <dbReference type="ARBA" id="ARBA00023015"/>
    </source>
</evidence>
<evidence type="ECO:0000313" key="3">
    <source>
        <dbReference type="EMBL" id="PGG92171.1"/>
    </source>
</evidence>
<dbReference type="Gene3D" id="1.10.10.10">
    <property type="entry name" value="Winged helix-like DNA-binding domain superfamily/Winged helix DNA-binding domain"/>
    <property type="match status" value="1"/>
</dbReference>
<dbReference type="InterPro" id="IPR036388">
    <property type="entry name" value="WH-like_DNA-bd_sf"/>
</dbReference>
<accession>A0A2B5B021</accession>
<keyword evidence="2" id="KW-0804">Transcription</keyword>
<protein>
    <submittedName>
        <fullName evidence="3">Uncharacterized protein</fullName>
    </submittedName>
</protein>
<name>A0A2B5B021_9BACI</name>
<proteinExistence type="predicted"/>
<keyword evidence="1" id="KW-0805">Transcription regulation</keyword>
<dbReference type="InterPro" id="IPR050661">
    <property type="entry name" value="BglG_antiterminators"/>
</dbReference>
<dbReference type="AlphaFoldDB" id="A0A2B5B021"/>
<dbReference type="PROSITE" id="PS51372">
    <property type="entry name" value="PRD_2"/>
    <property type="match status" value="1"/>
</dbReference>
<dbReference type="Pfam" id="PF08280">
    <property type="entry name" value="HTH_Mga"/>
    <property type="match status" value="1"/>
</dbReference>
<dbReference type="Proteomes" id="UP000225320">
    <property type="component" value="Unassembled WGS sequence"/>
</dbReference>
<gene>
    <name evidence="3" type="ORF">CON73_14365</name>
</gene>
<dbReference type="Pfam" id="PF05043">
    <property type="entry name" value="Mga"/>
    <property type="match status" value="1"/>
</dbReference>
<dbReference type="PANTHER" id="PTHR30185">
    <property type="entry name" value="CRYPTIC BETA-GLUCOSIDE BGL OPERON ANTITERMINATOR"/>
    <property type="match status" value="1"/>
</dbReference>
<organism evidence="3 4">
    <name type="scientific">Bacillus toyonensis</name>
    <dbReference type="NCBI Taxonomy" id="155322"/>
    <lineage>
        <taxon>Bacteria</taxon>
        <taxon>Bacillati</taxon>
        <taxon>Bacillota</taxon>
        <taxon>Bacilli</taxon>
        <taxon>Bacillales</taxon>
        <taxon>Bacillaceae</taxon>
        <taxon>Bacillus</taxon>
        <taxon>Bacillus cereus group</taxon>
    </lineage>
</organism>
<evidence type="ECO:0000313" key="4">
    <source>
        <dbReference type="Proteomes" id="UP000225320"/>
    </source>
</evidence>
<dbReference type="PANTHER" id="PTHR30185:SF18">
    <property type="entry name" value="TRANSCRIPTIONAL REGULATOR MTLR"/>
    <property type="match status" value="1"/>
</dbReference>
<reference evidence="3 4" key="1">
    <citation type="submission" date="2017-09" db="EMBL/GenBank/DDBJ databases">
        <title>Large-scale bioinformatics analysis of Bacillus genomes uncovers conserved roles of natural products in bacterial physiology.</title>
        <authorList>
            <consortium name="Agbiome Team Llc"/>
            <person name="Bleich R.M."/>
            <person name="Grubbs K.J."/>
            <person name="Santa Maria K.C."/>
            <person name="Allen S.E."/>
            <person name="Farag S."/>
            <person name="Shank E.A."/>
            <person name="Bowers A."/>
        </authorList>
    </citation>
    <scope>NUCLEOTIDE SEQUENCE [LARGE SCALE GENOMIC DNA]</scope>
    <source>
        <strain evidence="3 4">AFS094862</strain>
    </source>
</reference>
<evidence type="ECO:0000256" key="2">
    <source>
        <dbReference type="ARBA" id="ARBA00023163"/>
    </source>
</evidence>
<dbReference type="Gene3D" id="3.40.50.2300">
    <property type="match status" value="1"/>
</dbReference>
<comment type="caution">
    <text evidence="3">The sequence shown here is derived from an EMBL/GenBank/DDBJ whole genome shotgun (WGS) entry which is preliminary data.</text>
</comment>